<gene>
    <name evidence="1" type="ORF">Tci_864236</name>
</gene>
<dbReference type="EMBL" id="BKCJ011136637">
    <property type="protein sequence ID" value="GFC92266.1"/>
    <property type="molecule type" value="Genomic_DNA"/>
</dbReference>
<accession>A0A699S454</accession>
<name>A0A699S454_TANCI</name>
<dbReference type="AlphaFoldDB" id="A0A699S454"/>
<evidence type="ECO:0000313" key="1">
    <source>
        <dbReference type="EMBL" id="GFC92266.1"/>
    </source>
</evidence>
<feature type="non-terminal residue" evidence="1">
    <location>
        <position position="1"/>
    </location>
</feature>
<protein>
    <submittedName>
        <fullName evidence="1">Uncharacterized protein</fullName>
    </submittedName>
</protein>
<comment type="caution">
    <text evidence="1">The sequence shown here is derived from an EMBL/GenBank/DDBJ whole genome shotgun (WGS) entry which is preliminary data.</text>
</comment>
<reference evidence="1" key="1">
    <citation type="journal article" date="2019" name="Sci. Rep.">
        <title>Draft genome of Tanacetum cinerariifolium, the natural source of mosquito coil.</title>
        <authorList>
            <person name="Yamashiro T."/>
            <person name="Shiraishi A."/>
            <person name="Satake H."/>
            <person name="Nakayama K."/>
        </authorList>
    </citation>
    <scope>NUCLEOTIDE SEQUENCE</scope>
</reference>
<proteinExistence type="predicted"/>
<organism evidence="1">
    <name type="scientific">Tanacetum cinerariifolium</name>
    <name type="common">Dalmatian daisy</name>
    <name type="synonym">Chrysanthemum cinerariifolium</name>
    <dbReference type="NCBI Taxonomy" id="118510"/>
    <lineage>
        <taxon>Eukaryota</taxon>
        <taxon>Viridiplantae</taxon>
        <taxon>Streptophyta</taxon>
        <taxon>Embryophyta</taxon>
        <taxon>Tracheophyta</taxon>
        <taxon>Spermatophyta</taxon>
        <taxon>Magnoliopsida</taxon>
        <taxon>eudicotyledons</taxon>
        <taxon>Gunneridae</taxon>
        <taxon>Pentapetalae</taxon>
        <taxon>asterids</taxon>
        <taxon>campanulids</taxon>
        <taxon>Asterales</taxon>
        <taxon>Asteraceae</taxon>
        <taxon>Asteroideae</taxon>
        <taxon>Anthemideae</taxon>
        <taxon>Anthemidinae</taxon>
        <taxon>Tanacetum</taxon>
    </lineage>
</organism>
<sequence>TEPFDELARTLLELSPTGVLLLRPVYAADGEAIVDMVFEYLNPAAQRKILLSAQPTESLRDLFPDDERLLAFYREAFLTSERACYEGLRGGAGAGAARRHRCVSGSTRQARPRPPRPARLRVLPRHVPALASY</sequence>